<feature type="region of interest" description="Disordered" evidence="2">
    <location>
        <begin position="985"/>
        <end position="1041"/>
    </location>
</feature>
<comment type="caution">
    <text evidence="4">The sequence shown here is derived from an EMBL/GenBank/DDBJ whole genome shotgun (WGS) entry which is preliminary data.</text>
</comment>
<feature type="region of interest" description="Disordered" evidence="2">
    <location>
        <begin position="928"/>
        <end position="964"/>
    </location>
</feature>
<dbReference type="PANTHER" id="PTHR23113">
    <property type="entry name" value="GUANINE NUCLEOTIDE EXCHANGE FACTOR"/>
    <property type="match status" value="1"/>
</dbReference>
<dbReference type="OrthoDB" id="5645954at2"/>
<feature type="compositionally biased region" description="Basic and acidic residues" evidence="2">
    <location>
        <begin position="943"/>
        <end position="955"/>
    </location>
</feature>
<dbReference type="GO" id="GO:0005085">
    <property type="term" value="F:guanyl-nucleotide exchange factor activity"/>
    <property type="evidence" value="ECO:0007669"/>
    <property type="project" value="UniProtKB-KW"/>
</dbReference>
<dbReference type="InterPro" id="IPR036964">
    <property type="entry name" value="RASGEF_cat_dom_sf"/>
</dbReference>
<feature type="compositionally biased region" description="Basic and acidic residues" evidence="2">
    <location>
        <begin position="675"/>
        <end position="695"/>
    </location>
</feature>
<organism evidence="4">
    <name type="scientific">Candidatus Berkiella aquae</name>
    <dbReference type="NCBI Taxonomy" id="295108"/>
    <lineage>
        <taxon>Bacteria</taxon>
        <taxon>Pseudomonadati</taxon>
        <taxon>Pseudomonadota</taxon>
        <taxon>Gammaproteobacteria</taxon>
        <taxon>Candidatus Berkiellales</taxon>
        <taxon>Candidatus Berkiellaceae</taxon>
        <taxon>Candidatus Berkiella</taxon>
    </lineage>
</organism>
<dbReference type="GO" id="GO:0007264">
    <property type="term" value="P:small GTPase-mediated signal transduction"/>
    <property type="evidence" value="ECO:0007669"/>
    <property type="project" value="InterPro"/>
</dbReference>
<evidence type="ECO:0000256" key="1">
    <source>
        <dbReference type="ARBA" id="ARBA00022658"/>
    </source>
</evidence>
<dbReference type="Gene3D" id="1.10.840.10">
    <property type="entry name" value="Ras guanine-nucleotide exchange factors catalytic domain"/>
    <property type="match status" value="1"/>
</dbReference>
<evidence type="ECO:0000313" key="6">
    <source>
        <dbReference type="Proteomes" id="UP000051497"/>
    </source>
</evidence>
<dbReference type="InterPro" id="IPR008937">
    <property type="entry name" value="Ras-like_GEF"/>
</dbReference>
<dbReference type="SMART" id="SM00147">
    <property type="entry name" value="RasGEF"/>
    <property type="match status" value="1"/>
</dbReference>
<feature type="compositionally biased region" description="Polar residues" evidence="2">
    <location>
        <begin position="1021"/>
        <end position="1031"/>
    </location>
</feature>
<dbReference type="STRING" id="295108.HT99x_00177"/>
<dbReference type="Proteomes" id="UP000051497">
    <property type="component" value="Unassembled WGS sequence"/>
</dbReference>
<gene>
    <name evidence="4" type="ORF">HT99x_00177</name>
    <name evidence="5" type="ORF">HT99x_011185</name>
</gene>
<dbReference type="PROSITE" id="PS50009">
    <property type="entry name" value="RASGEF_CAT"/>
    <property type="match status" value="1"/>
</dbReference>
<keyword evidence="6" id="KW-1185">Reference proteome</keyword>
<name>A0A0Q9YPA7_9GAMM</name>
<feature type="domain" description="Ras-GEF" evidence="3">
    <location>
        <begin position="736"/>
        <end position="968"/>
    </location>
</feature>
<dbReference type="EMBL" id="LKAJ01000001">
    <property type="protein sequence ID" value="KRG22639.1"/>
    <property type="molecule type" value="Genomic_DNA"/>
</dbReference>
<evidence type="ECO:0000313" key="5">
    <source>
        <dbReference type="EMBL" id="MCS5711996.1"/>
    </source>
</evidence>
<reference evidence="5" key="3">
    <citation type="submission" date="2021-06" db="EMBL/GenBank/DDBJ databases">
        <title>Genomic Description and Analysis of Intracellular Bacteria, Candidatus Berkiella cookevillensis and Candidatus Berkiella aquae.</title>
        <authorList>
            <person name="Kidane D.T."/>
            <person name="Mehari Y.T."/>
            <person name="Rice F.C."/>
            <person name="Arivett B.A."/>
            <person name="Farone A.L."/>
            <person name="Berk S.G."/>
            <person name="Farone M.B."/>
        </authorList>
    </citation>
    <scope>NUCLEOTIDE SEQUENCE</scope>
    <source>
        <strain evidence="5">HT99</strain>
    </source>
</reference>
<dbReference type="AlphaFoldDB" id="A0A0Q9YPA7"/>
<sequence>MTTGENIQSEETATNAAVVFDMNEAQKKALEREKKVRSLYSGAFNDESFNHLNAIYAINLLLKNDGQLPIDFKIQNGTELLEGKQAVVYLLEQATELISNIEKQNEAIKNSNNTSKRALKTNALNKTNNHAVLSELMLTVEALEKHINEKQYTDIYVDTLKQRIQQNGITPEDVIKARSKFEFKRGNADALAKRVEGSKPLEQGPLVKNIFTKQYEELVKGFLDNSEYTYQVLEMNNNKIGIINMNGKFYNLNDIMKYANLNHLEFTPEDKEKYVNRLGDTNIKKTFPPITWVDDKQQVYAKNHDSITAMDEQFLANNPELNAISKAERMALNIYTGSFYSNSNNLIRGTMPLQNKQDFLPELIINTGMISSGLNGLNQGKPVSTFRTEFKLPKEVLEKRNKLATSKEGIDNDAIISTAIDKPLEIPDFGAFNDLLGDEYPYVGVVFHNVQGADLRGLSQKPFESEFTLAPGQIQYQGALDVQGGKIFVATPVATLTGLKEKARQYQEAKNVVPPEDEIVVKNNILSRLSDLNAKINALNTIEPKQYLKLLAALDNECQIAYNKDFKNQTHKTEIAAAMRNVLNNINHKPHPEDPSTANLKKQISIFEVSHVLDKKLANSQMEPKFKQKKLAKKNRKLMAGATAGVIATGLTVGIAVVPIGVGIASALALKKMNEQKQKGSNKTDEPNNKDEPQAGRRISRRRISLKRIRPINDKNPLEKFIHKTLRGNPRDTNNTAKQFATELKQINLELLGKITREEFNQKNFDKDEKVAPNIVGFIKNGNKIQDIVTADLLCAKSAAHQQAIFDFYLEVAKNCKEMKDYTSVFAIVAGLESSFASRLIDKKNYDRNEFKEFKELLVPMNNFKNIRDAIDNDKNHGENYVPYMGIYSKDMESLKGASGMDMDENTKNAAEAKVTAYKDNLFNELSRISHSNTAEPTPNSDMRGRIQRHEAKTDDELDKVSYAIKPKGKNASIDFTKAPKIKTFKNKTKSPTPIKQEPLSASSSTPTPVSVSDPTSSSAHEVQNNISSPQQLPPEPTVQTVPSVAPILAEGRLPAALRSQTMPMLPPIPVKQDGPSMFLTTLSNFTANNNTQSINHLLGLSLYHSQSPKAHRDKDWIPKDQEVEQVKKLLESIGPNIIDRYDDFMKSLPQQMSNQITVAEIDLKKRQGACLFAFNNAYQLMLHQKQNKITPEQTISSQENLSQTKPRAR</sequence>
<dbReference type="EMBL" id="LKAJ02000001">
    <property type="protein sequence ID" value="MCS5711996.1"/>
    <property type="molecule type" value="Genomic_DNA"/>
</dbReference>
<evidence type="ECO:0000256" key="2">
    <source>
        <dbReference type="SAM" id="MobiDB-lite"/>
    </source>
</evidence>
<dbReference type="InterPro" id="IPR001895">
    <property type="entry name" value="RASGEF_cat_dom"/>
</dbReference>
<feature type="compositionally biased region" description="Low complexity" evidence="2">
    <location>
        <begin position="1001"/>
        <end position="1020"/>
    </location>
</feature>
<dbReference type="RefSeq" id="WP_075064831.1">
    <property type="nucleotide sequence ID" value="NZ_LKAJ02000001.1"/>
</dbReference>
<feature type="compositionally biased region" description="Polar residues" evidence="2">
    <location>
        <begin position="928"/>
        <end position="941"/>
    </location>
</feature>
<dbReference type="SUPFAM" id="SSF48366">
    <property type="entry name" value="Ras GEF"/>
    <property type="match status" value="1"/>
</dbReference>
<evidence type="ECO:0000313" key="4">
    <source>
        <dbReference type="EMBL" id="KRG22639.1"/>
    </source>
</evidence>
<reference evidence="4" key="1">
    <citation type="submission" date="2015-09" db="EMBL/GenBank/DDBJ databases">
        <title>Draft Genome Sequences of Two Novel Amoeba-resistant Intranuclear Bacteria, Candidatus Berkiella cookevillensis and Candidatus Berkiella aquae.</title>
        <authorList>
            <person name="Mehari Y.T."/>
            <person name="Arivett B.A."/>
            <person name="Farone A.L."/>
            <person name="Gunderson J.H."/>
            <person name="Farone M.B."/>
        </authorList>
    </citation>
    <scope>NUCLEOTIDE SEQUENCE [LARGE SCALE GENOMIC DNA]</scope>
    <source>
        <strain evidence="4">HT99</strain>
    </source>
</reference>
<proteinExistence type="predicted"/>
<dbReference type="PANTHER" id="PTHR23113:SF99">
    <property type="entry name" value="RASGEF DOMAIN-CONTAINING PROTEIN"/>
    <property type="match status" value="1"/>
</dbReference>
<dbReference type="Gene3D" id="3.90.176.10">
    <property type="entry name" value="Toxin ADP-ribosyltransferase, Chain A, domain 1"/>
    <property type="match status" value="1"/>
</dbReference>
<accession>A0A0Q9YPA7</accession>
<protein>
    <submittedName>
        <fullName evidence="4">RasGEF domain protein</fullName>
    </submittedName>
</protein>
<dbReference type="Pfam" id="PF00617">
    <property type="entry name" value="RasGEF"/>
    <property type="match status" value="1"/>
</dbReference>
<reference evidence="5" key="2">
    <citation type="journal article" date="2016" name="Genome Announc.">
        <title>Draft Genome Sequences of Two Novel Amoeba-Resistant Intranuclear Bacteria, 'Candidatus Berkiella cookevillensis' and 'Candidatus Berkiella aquae'.</title>
        <authorList>
            <person name="Mehari Y.T."/>
            <person name="Arivett B.A."/>
            <person name="Farone A.L."/>
            <person name="Gunderson J.H."/>
            <person name="Farone M.B."/>
        </authorList>
    </citation>
    <scope>NUCLEOTIDE SEQUENCE</scope>
    <source>
        <strain evidence="5">HT99</strain>
    </source>
</reference>
<feature type="region of interest" description="Disordered" evidence="2">
    <location>
        <begin position="1190"/>
        <end position="1210"/>
    </location>
</feature>
<keyword evidence="1" id="KW-0344">Guanine-nucleotide releasing factor</keyword>
<evidence type="ECO:0000259" key="3">
    <source>
        <dbReference type="PROSITE" id="PS50009"/>
    </source>
</evidence>
<dbReference type="InterPro" id="IPR023578">
    <property type="entry name" value="Ras_GEF_dom_sf"/>
</dbReference>
<feature type="region of interest" description="Disordered" evidence="2">
    <location>
        <begin position="675"/>
        <end position="704"/>
    </location>
</feature>